<dbReference type="SUPFAM" id="SSF52374">
    <property type="entry name" value="Nucleotidylyl transferase"/>
    <property type="match status" value="1"/>
</dbReference>
<dbReference type="EC" id="2.7.7.2" evidence="15"/>
<evidence type="ECO:0000256" key="14">
    <source>
        <dbReference type="ARBA" id="ARBA00049494"/>
    </source>
</evidence>
<dbReference type="SUPFAM" id="SSF82114">
    <property type="entry name" value="Riboflavin kinase-like"/>
    <property type="match status" value="1"/>
</dbReference>
<dbReference type="InterPro" id="IPR015865">
    <property type="entry name" value="Riboflavin_kinase_bac/euk"/>
</dbReference>
<evidence type="ECO:0000256" key="8">
    <source>
        <dbReference type="ARBA" id="ARBA00022741"/>
    </source>
</evidence>
<dbReference type="UniPathway" id="UPA00277">
    <property type="reaction ID" value="UER00407"/>
</dbReference>
<evidence type="ECO:0000256" key="12">
    <source>
        <dbReference type="ARBA" id="ARBA00023268"/>
    </source>
</evidence>
<dbReference type="Proteomes" id="UP000509742">
    <property type="component" value="Chromosome"/>
</dbReference>
<feature type="domain" description="Riboflavin kinase" evidence="16">
    <location>
        <begin position="185"/>
        <end position="308"/>
    </location>
</feature>
<dbReference type="AlphaFoldDB" id="A0A6J4CVK5"/>
<keyword evidence="12" id="KW-0511">Multifunctional enzyme</keyword>
<dbReference type="PIRSF" id="PIRSF004491">
    <property type="entry name" value="FAD_Synth"/>
    <property type="match status" value="1"/>
</dbReference>
<dbReference type="NCBIfam" id="TIGR00083">
    <property type="entry name" value="ribF"/>
    <property type="match status" value="1"/>
</dbReference>
<evidence type="ECO:0000313" key="17">
    <source>
        <dbReference type="EMBL" id="BCD45322.1"/>
    </source>
</evidence>
<keyword evidence="9 15" id="KW-0418">Kinase</keyword>
<dbReference type="Gene3D" id="3.40.50.620">
    <property type="entry name" value="HUPs"/>
    <property type="match status" value="1"/>
</dbReference>
<evidence type="ECO:0000256" key="6">
    <source>
        <dbReference type="ARBA" id="ARBA00022679"/>
    </source>
</evidence>
<dbReference type="InterPro" id="IPR002606">
    <property type="entry name" value="Riboflavin_kinase_bac"/>
</dbReference>
<dbReference type="InterPro" id="IPR014729">
    <property type="entry name" value="Rossmann-like_a/b/a_fold"/>
</dbReference>
<keyword evidence="11 15" id="KW-0067">ATP-binding</keyword>
<dbReference type="GO" id="GO:0005524">
    <property type="term" value="F:ATP binding"/>
    <property type="evidence" value="ECO:0007669"/>
    <property type="project" value="UniProtKB-UniRule"/>
</dbReference>
<evidence type="ECO:0000256" key="5">
    <source>
        <dbReference type="ARBA" id="ARBA00022643"/>
    </source>
</evidence>
<evidence type="ECO:0000256" key="7">
    <source>
        <dbReference type="ARBA" id="ARBA00022695"/>
    </source>
</evidence>
<keyword evidence="8 15" id="KW-0547">Nucleotide-binding</keyword>
<dbReference type="InterPro" id="IPR023468">
    <property type="entry name" value="Riboflavin_kinase"/>
</dbReference>
<dbReference type="RefSeq" id="WP_233711657.1">
    <property type="nucleotide sequence ID" value="NZ_BLRI01000048.1"/>
</dbReference>
<dbReference type="Pfam" id="PF06574">
    <property type="entry name" value="FAD_syn"/>
    <property type="match status" value="1"/>
</dbReference>
<organism evidence="18 19">
    <name type="scientific">Helicobacter suis</name>
    <dbReference type="NCBI Taxonomy" id="104628"/>
    <lineage>
        <taxon>Bacteria</taxon>
        <taxon>Pseudomonadati</taxon>
        <taxon>Campylobacterota</taxon>
        <taxon>Epsilonproteobacteria</taxon>
        <taxon>Campylobacterales</taxon>
        <taxon>Helicobacteraceae</taxon>
        <taxon>Helicobacter</taxon>
    </lineage>
</organism>
<dbReference type="EMBL" id="AP019774">
    <property type="protein sequence ID" value="BCD69509.1"/>
    <property type="molecule type" value="Genomic_DNA"/>
</dbReference>
<evidence type="ECO:0000256" key="1">
    <source>
        <dbReference type="ARBA" id="ARBA00002121"/>
    </source>
</evidence>
<dbReference type="EC" id="2.7.1.26" evidence="15"/>
<dbReference type="CDD" id="cd02064">
    <property type="entry name" value="FAD_synthetase_N"/>
    <property type="match status" value="1"/>
</dbReference>
<evidence type="ECO:0000256" key="13">
    <source>
        <dbReference type="ARBA" id="ARBA00047880"/>
    </source>
</evidence>
<sequence>MVFNQTNYILNYILKNDKIPVKSMQNFLSLLSDPTTLSLSIGKFDGVHVAHQHLLQALGPQSAVLVVDKTNLKEALTPLDYRQHLLKKWVDQVYFLALEEAFLLEPPEFVRLIESKFSCLQKIVVGYDFRFGHKRMGNVDTLKTLLNPKITLEVIPEIKIKGISLHAYHIKECIKKGDISLACQFLGHPFMLEGPIISGQGLGHQKLYPTLNMAINPEMLLPSFGVYATHVKFLESYLPSVSFLGNRLSTDGKIALETHILNTSLSTPPPSMRVFFVQKIRDNALFDNLNSLKHQISLDLQEAKHILKA</sequence>
<name>A0A6J4CVK5_9HELI</name>
<dbReference type="UniPathway" id="UPA00276">
    <property type="reaction ID" value="UER00406"/>
</dbReference>
<dbReference type="EMBL" id="AP023036">
    <property type="protein sequence ID" value="BCD45322.1"/>
    <property type="molecule type" value="Genomic_DNA"/>
</dbReference>
<evidence type="ECO:0000256" key="10">
    <source>
        <dbReference type="ARBA" id="ARBA00022827"/>
    </source>
</evidence>
<dbReference type="GO" id="GO:0006747">
    <property type="term" value="P:FAD biosynthetic process"/>
    <property type="evidence" value="ECO:0007669"/>
    <property type="project" value="UniProtKB-UniRule"/>
</dbReference>
<evidence type="ECO:0000313" key="19">
    <source>
        <dbReference type="Proteomes" id="UP000317935"/>
    </source>
</evidence>
<evidence type="ECO:0000256" key="11">
    <source>
        <dbReference type="ARBA" id="ARBA00022840"/>
    </source>
</evidence>
<evidence type="ECO:0000313" key="20">
    <source>
        <dbReference type="Proteomes" id="UP000509742"/>
    </source>
</evidence>
<dbReference type="GO" id="GO:0009231">
    <property type="term" value="P:riboflavin biosynthetic process"/>
    <property type="evidence" value="ECO:0007669"/>
    <property type="project" value="InterPro"/>
</dbReference>
<keyword evidence="10 15" id="KW-0274">FAD</keyword>
<keyword evidence="20" id="KW-1185">Reference proteome</keyword>
<evidence type="ECO:0000256" key="2">
    <source>
        <dbReference type="ARBA" id="ARBA00004726"/>
    </source>
</evidence>
<keyword evidence="4 15" id="KW-0285">Flavoprotein</keyword>
<dbReference type="NCBIfam" id="NF004162">
    <property type="entry name" value="PRK05627.1-5"/>
    <property type="match status" value="1"/>
</dbReference>
<dbReference type="GO" id="GO:0009398">
    <property type="term" value="P:FMN biosynthetic process"/>
    <property type="evidence" value="ECO:0007669"/>
    <property type="project" value="UniProtKB-UniRule"/>
</dbReference>
<keyword evidence="6 15" id="KW-0808">Transferase</keyword>
<dbReference type="PANTHER" id="PTHR22749">
    <property type="entry name" value="RIBOFLAVIN KINASE/FMN ADENYLYLTRANSFERASE"/>
    <property type="match status" value="1"/>
</dbReference>
<evidence type="ECO:0000256" key="15">
    <source>
        <dbReference type="PIRNR" id="PIRNR004491"/>
    </source>
</evidence>
<gene>
    <name evidence="18" type="primary">ribF</name>
    <name evidence="17" type="ORF">NHP190020_03610</name>
    <name evidence="18" type="ORF">SNTW_01540</name>
</gene>
<dbReference type="Gene3D" id="2.40.30.30">
    <property type="entry name" value="Riboflavin kinase-like"/>
    <property type="match status" value="1"/>
</dbReference>
<evidence type="ECO:0000313" key="18">
    <source>
        <dbReference type="EMBL" id="BCD69509.1"/>
    </source>
</evidence>
<comment type="catalytic activity">
    <reaction evidence="14 15">
        <text>FMN + ATP + H(+) = FAD + diphosphate</text>
        <dbReference type="Rhea" id="RHEA:17237"/>
        <dbReference type="ChEBI" id="CHEBI:15378"/>
        <dbReference type="ChEBI" id="CHEBI:30616"/>
        <dbReference type="ChEBI" id="CHEBI:33019"/>
        <dbReference type="ChEBI" id="CHEBI:57692"/>
        <dbReference type="ChEBI" id="CHEBI:58210"/>
        <dbReference type="EC" id="2.7.7.2"/>
    </reaction>
</comment>
<dbReference type="Proteomes" id="UP000317935">
    <property type="component" value="Chromosome"/>
</dbReference>
<dbReference type="GO" id="GO:0003919">
    <property type="term" value="F:FMN adenylyltransferase activity"/>
    <property type="evidence" value="ECO:0007669"/>
    <property type="project" value="UniProtKB-UniRule"/>
</dbReference>
<keyword evidence="7 15" id="KW-0548">Nucleotidyltransferase</keyword>
<evidence type="ECO:0000259" key="16">
    <source>
        <dbReference type="SMART" id="SM00904"/>
    </source>
</evidence>
<keyword evidence="5 15" id="KW-0288">FMN</keyword>
<evidence type="ECO:0000256" key="9">
    <source>
        <dbReference type="ARBA" id="ARBA00022777"/>
    </source>
</evidence>
<evidence type="ECO:0000256" key="3">
    <source>
        <dbReference type="ARBA" id="ARBA00005201"/>
    </source>
</evidence>
<proteinExistence type="inferred from homology"/>
<comment type="similarity">
    <text evidence="15">Belongs to the ribF family.</text>
</comment>
<dbReference type="SMART" id="SM00904">
    <property type="entry name" value="Flavokinase"/>
    <property type="match status" value="1"/>
</dbReference>
<dbReference type="Pfam" id="PF01687">
    <property type="entry name" value="Flavokinase"/>
    <property type="match status" value="1"/>
</dbReference>
<accession>A0A6J4CVK5</accession>
<comment type="pathway">
    <text evidence="2 15">Cofactor biosynthesis; FAD biosynthesis; FAD from FMN: step 1/1.</text>
</comment>
<comment type="pathway">
    <text evidence="3 15">Cofactor biosynthesis; FMN biosynthesis; FMN from riboflavin (ATP route): step 1/1.</text>
</comment>
<comment type="function">
    <text evidence="1">Catalyzes the phosphorylation of riboflavin to FMN followed by the adenylation of FMN to FAD.</text>
</comment>
<protein>
    <recommendedName>
        <fullName evidence="15">Riboflavin biosynthesis protein</fullName>
    </recommendedName>
    <domain>
        <recommendedName>
            <fullName evidence="15">Riboflavin kinase</fullName>
            <ecNumber evidence="15">2.7.1.26</ecNumber>
        </recommendedName>
        <alternativeName>
            <fullName evidence="15">Flavokinase</fullName>
        </alternativeName>
    </domain>
    <domain>
        <recommendedName>
            <fullName evidence="15">FMN adenylyltransferase</fullName>
            <ecNumber evidence="15">2.7.7.2</ecNumber>
        </recommendedName>
        <alternativeName>
            <fullName evidence="15">FAD pyrophosphorylase</fullName>
        </alternativeName>
        <alternativeName>
            <fullName evidence="15">FAD synthase</fullName>
        </alternativeName>
    </domain>
</protein>
<evidence type="ECO:0000256" key="4">
    <source>
        <dbReference type="ARBA" id="ARBA00022630"/>
    </source>
</evidence>
<comment type="catalytic activity">
    <reaction evidence="13 15">
        <text>riboflavin + ATP = FMN + ADP + H(+)</text>
        <dbReference type="Rhea" id="RHEA:14357"/>
        <dbReference type="ChEBI" id="CHEBI:15378"/>
        <dbReference type="ChEBI" id="CHEBI:30616"/>
        <dbReference type="ChEBI" id="CHEBI:57986"/>
        <dbReference type="ChEBI" id="CHEBI:58210"/>
        <dbReference type="ChEBI" id="CHEBI:456216"/>
        <dbReference type="EC" id="2.7.1.26"/>
    </reaction>
</comment>
<dbReference type="InterPro" id="IPR015864">
    <property type="entry name" value="FAD_synthase"/>
</dbReference>
<dbReference type="PANTHER" id="PTHR22749:SF6">
    <property type="entry name" value="RIBOFLAVIN KINASE"/>
    <property type="match status" value="1"/>
</dbReference>
<reference evidence="17 20" key="2">
    <citation type="submission" date="2020-04" db="EMBL/GenBank/DDBJ databases">
        <title>Genomic analysis of gastric non-Helicobacter pylori Helicobacters isolated in Japan.</title>
        <authorList>
            <person name="Suzuki M."/>
            <person name="Rimbara E."/>
        </authorList>
    </citation>
    <scope>NUCLEOTIDE SEQUENCE [LARGE SCALE GENOMIC DNA]</scope>
    <source>
        <strain evidence="17 20">NHP19-0020</strain>
    </source>
</reference>
<dbReference type="InterPro" id="IPR023465">
    <property type="entry name" value="Riboflavin_kinase_dom_sf"/>
</dbReference>
<dbReference type="GO" id="GO:0008531">
    <property type="term" value="F:riboflavin kinase activity"/>
    <property type="evidence" value="ECO:0007669"/>
    <property type="project" value="UniProtKB-UniRule"/>
</dbReference>
<reference evidence="18 19" key="1">
    <citation type="submission" date="2019-06" db="EMBL/GenBank/DDBJ databases">
        <title>Complete genome sequence of Helicobacter suis SNTW101c.</title>
        <authorList>
            <person name="Rimbara E."/>
            <person name="Suzuki M."/>
            <person name="Matsui H."/>
            <person name="Nakamura M."/>
            <person name="Mori S."/>
            <person name="Shibayama K."/>
        </authorList>
    </citation>
    <scope>NUCLEOTIDE SEQUENCE [LARGE SCALE GENOMIC DNA]</scope>
    <source>
        <strain evidence="18 19">SNTW101c</strain>
    </source>
</reference>